<protein>
    <submittedName>
        <fullName evidence="1">Uncharacterized protein</fullName>
    </submittedName>
</protein>
<sequence>MQNLTLAVSHVEGTHSGQKFAELFYNVLEKYSTVDRMHTLTADNTSVNNKMAQQLERQIPHFSSSTHILGCVAHVINLVAKLGITALGSVDDNNDGNEISMAAVDAGSDSESNLNTQTIIKWVHGMCTWVCFSPQRCERFAVAVNSCQPELHSRKIQGLEVDVPTRWNSTFLMFQRCILLEKSYTHFCQQNQEVAGFILSSAEWNQARIIMKFLEPLSEATELLCASQYLTLHNALPVYIILIQHLESARLGLNERQLIRPADQMIDKINQYLNNALQKPMYICAMILDPRFKLSFWKNNEKFIMDKYSVSADDILKTLKDTAEEFYKSLP</sequence>
<name>A0ACC0E2Y6_9BASI</name>
<organism evidence="1 2">
    <name type="scientific">Puccinia striiformis f. sp. tritici</name>
    <dbReference type="NCBI Taxonomy" id="168172"/>
    <lineage>
        <taxon>Eukaryota</taxon>
        <taxon>Fungi</taxon>
        <taxon>Dikarya</taxon>
        <taxon>Basidiomycota</taxon>
        <taxon>Pucciniomycotina</taxon>
        <taxon>Pucciniomycetes</taxon>
        <taxon>Pucciniales</taxon>
        <taxon>Pucciniaceae</taxon>
        <taxon>Puccinia</taxon>
    </lineage>
</organism>
<keyword evidence="2" id="KW-1185">Reference proteome</keyword>
<reference evidence="2" key="2">
    <citation type="journal article" date="2018" name="Mol. Plant Microbe Interact.">
        <title>Genome sequence resources for the wheat stripe rust pathogen (Puccinia striiformis f. sp. tritici) and the barley stripe rust pathogen (Puccinia striiformis f. sp. hordei).</title>
        <authorList>
            <person name="Xia C."/>
            <person name="Wang M."/>
            <person name="Yin C."/>
            <person name="Cornejo O.E."/>
            <person name="Hulbert S.H."/>
            <person name="Chen X."/>
        </authorList>
    </citation>
    <scope>NUCLEOTIDE SEQUENCE [LARGE SCALE GENOMIC DNA]</scope>
    <source>
        <strain evidence="2">93-210</strain>
    </source>
</reference>
<proteinExistence type="predicted"/>
<evidence type="ECO:0000313" key="1">
    <source>
        <dbReference type="EMBL" id="KAI7943756.1"/>
    </source>
</evidence>
<dbReference type="Proteomes" id="UP001060170">
    <property type="component" value="Chromosome 11"/>
</dbReference>
<reference evidence="1 2" key="3">
    <citation type="journal article" date="2022" name="Microbiol. Spectr.">
        <title>Folding features and dynamics of 3D genome architecture in plant fungal pathogens.</title>
        <authorList>
            <person name="Xia C."/>
        </authorList>
    </citation>
    <scope>NUCLEOTIDE SEQUENCE [LARGE SCALE GENOMIC DNA]</scope>
    <source>
        <strain evidence="1 2">93-210</strain>
    </source>
</reference>
<gene>
    <name evidence="1" type="ORF">MJO28_011284</name>
</gene>
<reference evidence="2" key="1">
    <citation type="journal article" date="2018" name="BMC Genomics">
        <title>Genomic insights into host adaptation between the wheat stripe rust pathogen (Puccinia striiformis f. sp. tritici) and the barley stripe rust pathogen (Puccinia striiformis f. sp. hordei).</title>
        <authorList>
            <person name="Xia C."/>
            <person name="Wang M."/>
            <person name="Yin C."/>
            <person name="Cornejo O.E."/>
            <person name="Hulbert S.H."/>
            <person name="Chen X."/>
        </authorList>
    </citation>
    <scope>NUCLEOTIDE SEQUENCE [LARGE SCALE GENOMIC DNA]</scope>
    <source>
        <strain evidence="2">93-210</strain>
    </source>
</reference>
<evidence type="ECO:0000313" key="2">
    <source>
        <dbReference type="Proteomes" id="UP001060170"/>
    </source>
</evidence>
<accession>A0ACC0E2Y6</accession>
<dbReference type="EMBL" id="CM045875">
    <property type="protein sequence ID" value="KAI7943756.1"/>
    <property type="molecule type" value="Genomic_DNA"/>
</dbReference>
<comment type="caution">
    <text evidence="1">The sequence shown here is derived from an EMBL/GenBank/DDBJ whole genome shotgun (WGS) entry which is preliminary data.</text>
</comment>